<evidence type="ECO:0000259" key="1">
    <source>
        <dbReference type="SMART" id="SM00834"/>
    </source>
</evidence>
<comment type="caution">
    <text evidence="2">The sequence shown here is derived from an EMBL/GenBank/DDBJ whole genome shotgun (WGS) entry which is preliminary data.</text>
</comment>
<proteinExistence type="predicted"/>
<dbReference type="NCBIfam" id="TIGR02605">
    <property type="entry name" value="CxxC_CxxC_SSSS"/>
    <property type="match status" value="1"/>
</dbReference>
<name>A0A0F9Q548_9ZZZZ</name>
<protein>
    <recommendedName>
        <fullName evidence="1">Putative regulatory protein FmdB zinc ribbon domain-containing protein</fullName>
    </recommendedName>
</protein>
<dbReference type="Gene3D" id="2.20.28.30">
    <property type="entry name" value="RNA polymerase ii, chain L"/>
    <property type="match status" value="1"/>
</dbReference>
<dbReference type="SMART" id="SM00834">
    <property type="entry name" value="CxxC_CXXC_SSSS"/>
    <property type="match status" value="1"/>
</dbReference>
<organism evidence="2">
    <name type="scientific">marine sediment metagenome</name>
    <dbReference type="NCBI Taxonomy" id="412755"/>
    <lineage>
        <taxon>unclassified sequences</taxon>
        <taxon>metagenomes</taxon>
        <taxon>ecological metagenomes</taxon>
    </lineage>
</organism>
<gene>
    <name evidence="2" type="ORF">LCGC14_1057480</name>
</gene>
<dbReference type="Pfam" id="PF09723">
    <property type="entry name" value="Zn_ribbon_8"/>
    <property type="match status" value="1"/>
</dbReference>
<reference evidence="2" key="1">
    <citation type="journal article" date="2015" name="Nature">
        <title>Complex archaea that bridge the gap between prokaryotes and eukaryotes.</title>
        <authorList>
            <person name="Spang A."/>
            <person name="Saw J.H."/>
            <person name="Jorgensen S.L."/>
            <person name="Zaremba-Niedzwiedzka K."/>
            <person name="Martijn J."/>
            <person name="Lind A.E."/>
            <person name="van Eijk R."/>
            <person name="Schleper C."/>
            <person name="Guy L."/>
            <person name="Ettema T.J."/>
        </authorList>
    </citation>
    <scope>NUCLEOTIDE SEQUENCE</scope>
</reference>
<dbReference type="InterPro" id="IPR013429">
    <property type="entry name" value="Regulatory_FmdB_Zinc_ribbon"/>
</dbReference>
<dbReference type="EMBL" id="LAZR01004466">
    <property type="protein sequence ID" value="KKN08361.1"/>
    <property type="molecule type" value="Genomic_DNA"/>
</dbReference>
<feature type="domain" description="Putative regulatory protein FmdB zinc ribbon" evidence="1">
    <location>
        <begin position="1"/>
        <end position="40"/>
    </location>
</feature>
<evidence type="ECO:0000313" key="2">
    <source>
        <dbReference type="EMBL" id="KKN08361.1"/>
    </source>
</evidence>
<accession>A0A0F9Q548</accession>
<dbReference type="AlphaFoldDB" id="A0A0F9Q548"/>
<sequence>MPIYEYKCEKCDTNFEELQTKNEKVVCPGCGGTSLKKMFSLFAREFLIFFPTFDRPLGS</sequence>